<protein>
    <submittedName>
        <fullName evidence="1">Uncharacterized protein</fullName>
    </submittedName>
</protein>
<sequence>MKFLGKIRMVSSVKSIVKLLSVCFGTGIVFASMILIPSSFGSGPFLYTCPTNEIPLYDLEYSFDLKRSSVPTGEMGALVWDVCLNKDKQSLSFSILAGHYQHGKMTINIPRDNLDPQNSSCEDDIFQIDRSGKHTEYEETKTDDFREITFSIISGDNRIIIFAENPEYSKQCMESMIKKETKFLKELNEQTSFSPFKQVKNGVSPFDIVCKDDLILIHSFDYESVENIPYCVKLETTKKLDERGWIKYNPSLSLPGRYDVHVASTRVTDVSGNSIPYANLNQEILIIADLAYGKYKDQPLVYVVEINNPDGTVETHQIKDILKRGQSFSPSIAWIPNQIGIYQIELFFLESTDPLITIGSPSFHTIEVKRE</sequence>
<evidence type="ECO:0000313" key="2">
    <source>
        <dbReference type="Proteomes" id="UP000509441"/>
    </source>
</evidence>
<dbReference type="GeneID" id="56060311"/>
<accession>A0A7D5R2E7</accession>
<evidence type="ECO:0000313" key="1">
    <source>
        <dbReference type="EMBL" id="QLH03917.1"/>
    </source>
</evidence>
<dbReference type="Proteomes" id="UP000509441">
    <property type="component" value="Chromosome"/>
</dbReference>
<dbReference type="RefSeq" id="WP_179362772.1">
    <property type="nucleotide sequence ID" value="NZ_CP026994.1"/>
</dbReference>
<proteinExistence type="predicted"/>
<organism evidence="1 2">
    <name type="scientific">Nitrosopumilus oxyclinae</name>
    <dbReference type="NCBI Taxonomy" id="1959104"/>
    <lineage>
        <taxon>Archaea</taxon>
        <taxon>Nitrososphaerota</taxon>
        <taxon>Nitrososphaeria</taxon>
        <taxon>Nitrosopumilales</taxon>
        <taxon>Nitrosopumilaceae</taxon>
        <taxon>Nitrosopumilus</taxon>
    </lineage>
</organism>
<keyword evidence="2" id="KW-1185">Reference proteome</keyword>
<reference evidence="1 2" key="1">
    <citation type="submission" date="2018-02" db="EMBL/GenBank/DDBJ databases">
        <title>Complete genome of Nitrosopumilus oxyclinae HCE1.</title>
        <authorList>
            <person name="Qin W."/>
            <person name="Zheng Y."/>
            <person name="Stahl D.A."/>
        </authorList>
    </citation>
    <scope>NUCLEOTIDE SEQUENCE [LARGE SCALE GENOMIC DNA]</scope>
    <source>
        <strain evidence="1 2">HCE1</strain>
    </source>
</reference>
<name>A0A7D5R2E7_9ARCH</name>
<dbReference type="EMBL" id="CP026994">
    <property type="protein sequence ID" value="QLH03917.1"/>
    <property type="molecule type" value="Genomic_DNA"/>
</dbReference>
<dbReference type="KEGG" id="nox:C5F49_00215"/>
<gene>
    <name evidence="1" type="ORF">C5F49_00215</name>
</gene>
<dbReference type="OrthoDB" id="2648at2157"/>
<dbReference type="AlphaFoldDB" id="A0A7D5R2E7"/>